<evidence type="ECO:0008006" key="4">
    <source>
        <dbReference type="Google" id="ProtNLM"/>
    </source>
</evidence>
<evidence type="ECO:0000313" key="3">
    <source>
        <dbReference type="Proteomes" id="UP001476282"/>
    </source>
</evidence>
<keyword evidence="1" id="KW-0732">Signal</keyword>
<sequence length="233" mass="24060">MKHYLALPGILACLAPAAQAVVVSANIVGGAGANGTLGSVEVAGVVAVANWNNIPNTGNDITVNDLNDSTGAPTTIDISWTSIGAWSINTGAGGDFALYNGYLDNFDQTRTVTFSGLDAGTTYEIYVYADGDNGTNTRRGHYTMGGTTTTIIDGPGNFAGTFVEVPAGGDAEGNYTVFTVSGSTSYDLTFNGDNTDDLPRAAINGFQIVSVPEPGVAMLGLLGLIPLRRRRSH</sequence>
<accession>A0ABP9UJE4</accession>
<comment type="caution">
    <text evidence="2">The sequence shown here is derived from an EMBL/GenBank/DDBJ whole genome shotgun (WGS) entry which is preliminary data.</text>
</comment>
<organism evidence="2 3">
    <name type="scientific">Haloferula sargassicola</name>
    <dbReference type="NCBI Taxonomy" id="490096"/>
    <lineage>
        <taxon>Bacteria</taxon>
        <taxon>Pseudomonadati</taxon>
        <taxon>Verrucomicrobiota</taxon>
        <taxon>Verrucomicrobiia</taxon>
        <taxon>Verrucomicrobiales</taxon>
        <taxon>Verrucomicrobiaceae</taxon>
        <taxon>Haloferula</taxon>
    </lineage>
</organism>
<gene>
    <name evidence="2" type="ORF">Hsar01_00658</name>
</gene>
<evidence type="ECO:0000256" key="1">
    <source>
        <dbReference type="SAM" id="SignalP"/>
    </source>
</evidence>
<name>A0ABP9UJE4_9BACT</name>
<feature type="chain" id="PRO_5045314999" description="Fibronectin type-III domain-containing protein" evidence="1">
    <location>
        <begin position="21"/>
        <end position="233"/>
    </location>
</feature>
<dbReference type="EMBL" id="BAABRI010000003">
    <property type="protein sequence ID" value="GAA5481449.1"/>
    <property type="molecule type" value="Genomic_DNA"/>
</dbReference>
<reference evidence="2 3" key="1">
    <citation type="submission" date="2024-02" db="EMBL/GenBank/DDBJ databases">
        <title>Haloferula sargassicola NBRC 104335.</title>
        <authorList>
            <person name="Ichikawa N."/>
            <person name="Katano-Makiyama Y."/>
            <person name="Hidaka K."/>
        </authorList>
    </citation>
    <scope>NUCLEOTIDE SEQUENCE [LARGE SCALE GENOMIC DNA]</scope>
    <source>
        <strain evidence="2 3">NBRC 104335</strain>
    </source>
</reference>
<keyword evidence="3" id="KW-1185">Reference proteome</keyword>
<protein>
    <recommendedName>
        <fullName evidence="4">Fibronectin type-III domain-containing protein</fullName>
    </recommendedName>
</protein>
<evidence type="ECO:0000313" key="2">
    <source>
        <dbReference type="EMBL" id="GAA5481449.1"/>
    </source>
</evidence>
<dbReference type="Proteomes" id="UP001476282">
    <property type="component" value="Unassembled WGS sequence"/>
</dbReference>
<feature type="signal peptide" evidence="1">
    <location>
        <begin position="1"/>
        <end position="20"/>
    </location>
</feature>
<dbReference type="RefSeq" id="WP_353565601.1">
    <property type="nucleotide sequence ID" value="NZ_BAABRI010000003.1"/>
</dbReference>
<proteinExistence type="predicted"/>